<protein>
    <recommendedName>
        <fullName evidence="2">DUF2187 domain-containing protein</fullName>
    </recommendedName>
</protein>
<dbReference type="EMBL" id="CACVAS010000047">
    <property type="protein sequence ID" value="CAA6807748.1"/>
    <property type="molecule type" value="Genomic_DNA"/>
</dbReference>
<sequence length="62" mass="7027">MTENETNLIGQTVEVKENPETISFVGHVTKVSENKIDGVLVSVLDQEDNVWDIESKYISIYK</sequence>
<accession>A0A6S6SWS6</accession>
<gene>
    <name evidence="1" type="ORF">HELGO_WM3331</name>
</gene>
<proteinExistence type="predicted"/>
<reference evidence="1" key="1">
    <citation type="submission" date="2020-01" db="EMBL/GenBank/DDBJ databases">
        <authorList>
            <person name="Meier V. D."/>
            <person name="Meier V D."/>
        </authorList>
    </citation>
    <scope>NUCLEOTIDE SEQUENCE</scope>
    <source>
        <strain evidence="1">HLG_WM_MAG_01</strain>
    </source>
</reference>
<evidence type="ECO:0008006" key="2">
    <source>
        <dbReference type="Google" id="ProtNLM"/>
    </source>
</evidence>
<evidence type="ECO:0000313" key="1">
    <source>
        <dbReference type="EMBL" id="CAA6807748.1"/>
    </source>
</evidence>
<organism evidence="1">
    <name type="scientific">uncultured Sulfurovum sp</name>
    <dbReference type="NCBI Taxonomy" id="269237"/>
    <lineage>
        <taxon>Bacteria</taxon>
        <taxon>Pseudomonadati</taxon>
        <taxon>Campylobacterota</taxon>
        <taxon>Epsilonproteobacteria</taxon>
        <taxon>Campylobacterales</taxon>
        <taxon>Sulfurovaceae</taxon>
        <taxon>Sulfurovum</taxon>
        <taxon>environmental samples</taxon>
    </lineage>
</organism>
<name>A0A6S6SWS6_9BACT</name>
<dbReference type="AlphaFoldDB" id="A0A6S6SWS6"/>